<proteinExistence type="predicted"/>
<dbReference type="EMBL" id="JBHRZS010000003">
    <property type="protein sequence ID" value="MFC3879155.1"/>
    <property type="molecule type" value="Genomic_DNA"/>
</dbReference>
<reference evidence="2" key="1">
    <citation type="journal article" date="2019" name="Int. J. Syst. Evol. Microbiol.">
        <title>The Global Catalogue of Microorganisms (GCM) 10K type strain sequencing project: providing services to taxonomists for standard genome sequencing and annotation.</title>
        <authorList>
            <consortium name="The Broad Institute Genomics Platform"/>
            <consortium name="The Broad Institute Genome Sequencing Center for Infectious Disease"/>
            <person name="Wu L."/>
            <person name="Ma J."/>
        </authorList>
    </citation>
    <scope>NUCLEOTIDE SEQUENCE [LARGE SCALE GENOMIC DNA]</scope>
    <source>
        <strain evidence="2">CCUG 60523</strain>
    </source>
</reference>
<sequence length="61" mass="7163">MVFIVKNIIPLAPKELVVVRGTNEEKVEKTMIWTNNSTSLLRYFYYPKQNIAKMGNLKEFL</sequence>
<gene>
    <name evidence="1" type="ORF">ACFOSV_03160</name>
</gene>
<comment type="caution">
    <text evidence="1">The sequence shown here is derived from an EMBL/GenBank/DDBJ whole genome shotgun (WGS) entry which is preliminary data.</text>
</comment>
<dbReference type="RefSeq" id="WP_377903313.1">
    <property type="nucleotide sequence ID" value="NZ_JBHRZS010000003.1"/>
</dbReference>
<protein>
    <submittedName>
        <fullName evidence="1">Uncharacterized protein</fullName>
    </submittedName>
</protein>
<evidence type="ECO:0000313" key="1">
    <source>
        <dbReference type="EMBL" id="MFC3879155.1"/>
    </source>
</evidence>
<name>A0ABV8AN43_9BACT</name>
<dbReference type="Proteomes" id="UP001595805">
    <property type="component" value="Unassembled WGS sequence"/>
</dbReference>
<keyword evidence="2" id="KW-1185">Reference proteome</keyword>
<organism evidence="1 2">
    <name type="scientific">Algoriphagus namhaensis</name>
    <dbReference type="NCBI Taxonomy" id="915353"/>
    <lineage>
        <taxon>Bacteria</taxon>
        <taxon>Pseudomonadati</taxon>
        <taxon>Bacteroidota</taxon>
        <taxon>Cytophagia</taxon>
        <taxon>Cytophagales</taxon>
        <taxon>Cyclobacteriaceae</taxon>
        <taxon>Algoriphagus</taxon>
    </lineage>
</organism>
<accession>A0ABV8AN43</accession>
<evidence type="ECO:0000313" key="2">
    <source>
        <dbReference type="Proteomes" id="UP001595805"/>
    </source>
</evidence>